<dbReference type="Pfam" id="PF07386">
    <property type="entry name" value="DUF1499"/>
    <property type="match status" value="1"/>
</dbReference>
<protein>
    <recommendedName>
        <fullName evidence="4">DUF1499 domain-containing protein</fullName>
    </recommendedName>
</protein>
<dbReference type="EMBL" id="CP027669">
    <property type="protein sequence ID" value="AVO42459.1"/>
    <property type="molecule type" value="Genomic_DNA"/>
</dbReference>
<dbReference type="KEGG" id="simp:C6571_15220"/>
<feature type="chain" id="PRO_5015397601" description="DUF1499 domain-containing protein" evidence="1">
    <location>
        <begin position="28"/>
        <end position="157"/>
    </location>
</feature>
<dbReference type="PANTHER" id="PTHR34801">
    <property type="entry name" value="EXPRESSED PROTEIN"/>
    <property type="match status" value="1"/>
</dbReference>
<evidence type="ECO:0000313" key="3">
    <source>
        <dbReference type="Proteomes" id="UP000239326"/>
    </source>
</evidence>
<dbReference type="InterPro" id="IPR010865">
    <property type="entry name" value="DUF1499"/>
</dbReference>
<dbReference type="PANTHER" id="PTHR34801:SF6">
    <property type="entry name" value="SLL1620 PROTEIN"/>
    <property type="match status" value="1"/>
</dbReference>
<evidence type="ECO:0008006" key="4">
    <source>
        <dbReference type="Google" id="ProtNLM"/>
    </source>
</evidence>
<dbReference type="OrthoDB" id="9793534at2"/>
<dbReference type="Proteomes" id="UP000239326">
    <property type="component" value="Chromosome"/>
</dbReference>
<reference evidence="2 3" key="1">
    <citation type="submission" date="2018-03" db="EMBL/GenBank/DDBJ databases">
        <title>Genome sequencing of Simplicispira sp.</title>
        <authorList>
            <person name="Kim S.-J."/>
            <person name="Heo J."/>
            <person name="Kwon S.-W."/>
        </authorList>
    </citation>
    <scope>NUCLEOTIDE SEQUENCE [LARGE SCALE GENOMIC DNA]</scope>
    <source>
        <strain evidence="2 3">SC1-8</strain>
    </source>
</reference>
<evidence type="ECO:0000313" key="2">
    <source>
        <dbReference type="EMBL" id="AVO42459.1"/>
    </source>
</evidence>
<gene>
    <name evidence="2" type="ORF">C6571_15220</name>
</gene>
<name>A0A2S0N2T0_9BURK</name>
<feature type="signal peptide" evidence="1">
    <location>
        <begin position="1"/>
        <end position="27"/>
    </location>
</feature>
<accession>A0A2S0N2T0</accession>
<keyword evidence="3" id="KW-1185">Reference proteome</keyword>
<organism evidence="2 3">
    <name type="scientific">Simplicispira suum</name>
    <dbReference type="NCBI Taxonomy" id="2109915"/>
    <lineage>
        <taxon>Bacteria</taxon>
        <taxon>Pseudomonadati</taxon>
        <taxon>Pseudomonadota</taxon>
        <taxon>Betaproteobacteria</taxon>
        <taxon>Burkholderiales</taxon>
        <taxon>Comamonadaceae</taxon>
        <taxon>Simplicispira</taxon>
    </lineage>
</organism>
<evidence type="ECO:0000256" key="1">
    <source>
        <dbReference type="SAM" id="SignalP"/>
    </source>
</evidence>
<proteinExistence type="predicted"/>
<dbReference type="AlphaFoldDB" id="A0A2S0N2T0"/>
<keyword evidence="1" id="KW-0732">Signal</keyword>
<sequence>MPVTTRLQSARTASTLALLVAGFAAHAVPAAPPVASPATDATRAALACKVTSNCVNSFGTSGLGPLRFEGTPTQAMEALRATLAKFPQAKIVKTDALSMEVVFTTFLGFRDLVDFRVDAEAQRIDYRSRSLVGKYDFGKNRSRMAEFSTQFEARRKR</sequence>